<dbReference type="SUPFAM" id="SSF56349">
    <property type="entry name" value="DNA breaking-rejoining enzymes"/>
    <property type="match status" value="1"/>
</dbReference>
<dbReference type="InterPro" id="IPR005626">
    <property type="entry name" value="Recombinase_Flp_C"/>
</dbReference>
<organism evidence="7">
    <name type="scientific">Torulaspora delbrueckii</name>
    <name type="common">Yeast</name>
    <name type="synonym">Candida colliculosa</name>
    <dbReference type="NCBI Taxonomy" id="4950"/>
    <lineage>
        <taxon>Eukaryota</taxon>
        <taxon>Fungi</taxon>
        <taxon>Dikarya</taxon>
        <taxon>Ascomycota</taxon>
        <taxon>Saccharomycotina</taxon>
        <taxon>Saccharomycetes</taxon>
        <taxon>Saccharomycetales</taxon>
        <taxon>Saccharomycetaceae</taxon>
        <taxon>Torulaspora</taxon>
    </lineage>
</organism>
<reference evidence="7" key="1">
    <citation type="journal article" date="2012" name="Nucleic Acids Res.">
        <title>Flp and Cre expressed from Flp-2A-Cre and Flp-IRES-Cre transcription units mediate the highest level of dual recombinase-mediated cassette exchange.</title>
        <authorList>
            <person name="Anderson R.P."/>
            <person name="Voziyanova E."/>
            <person name="Voziyanov Y."/>
        </authorList>
    </citation>
    <scope>NUCLEOTIDE SEQUENCE</scope>
    <source>
        <plasmid evidence="7">pTD1</plasmid>
    </source>
</reference>
<dbReference type="InterPro" id="IPR022647">
    <property type="entry name" value="Recombinase_Flp_N"/>
</dbReference>
<dbReference type="EMBL" id="GU075693">
    <property type="protein sequence ID" value="ACY30628.1"/>
    <property type="molecule type" value="Genomic_DNA"/>
</dbReference>
<evidence type="ECO:0000256" key="4">
    <source>
        <dbReference type="PIRSR" id="PIRSR605626-50"/>
    </source>
</evidence>
<dbReference type="InterPro" id="IPR011010">
    <property type="entry name" value="DNA_brk_join_enz"/>
</dbReference>
<keyword evidence="7" id="KW-0614">Plasmid</keyword>
<dbReference type="GO" id="GO:0015074">
    <property type="term" value="P:DNA integration"/>
    <property type="evidence" value="ECO:0007669"/>
    <property type="project" value="UniProtKB-UniRule"/>
</dbReference>
<dbReference type="Pfam" id="PF03930">
    <property type="entry name" value="Flp_N"/>
    <property type="match status" value="1"/>
</dbReference>
<accession>D0VFU9</accession>
<protein>
    <submittedName>
        <fullName evidence="7">Evolved site-specific tyrosine recombinase</fullName>
    </submittedName>
</protein>
<dbReference type="AlphaFoldDB" id="D0VFU9"/>
<feature type="active site" description="O-(3'-phospho-DNA)-tyrosine intermediate" evidence="4 5">
    <location>
        <position position="348"/>
    </location>
</feature>
<evidence type="ECO:0000256" key="1">
    <source>
        <dbReference type="ARBA" id="ARBA00008857"/>
    </source>
</evidence>
<dbReference type="PROSITE" id="PS51899">
    <property type="entry name" value="TYR_RECOMBINASE_FLP"/>
    <property type="match status" value="1"/>
</dbReference>
<feature type="domain" description="Tyr recombinase Flp-type" evidence="6">
    <location>
        <begin position="140"/>
        <end position="422"/>
    </location>
</feature>
<evidence type="ECO:0000313" key="7">
    <source>
        <dbReference type="EMBL" id="ACY30628.1"/>
    </source>
</evidence>
<evidence type="ECO:0000256" key="2">
    <source>
        <dbReference type="ARBA" id="ARBA00022908"/>
    </source>
</evidence>
<evidence type="ECO:0000259" key="6">
    <source>
        <dbReference type="PROSITE" id="PS51899"/>
    </source>
</evidence>
<dbReference type="Gene3D" id="1.10.443.10">
    <property type="entry name" value="Intergrase catalytic core"/>
    <property type="match status" value="1"/>
</dbReference>
<dbReference type="GO" id="GO:0006310">
    <property type="term" value="P:DNA recombination"/>
    <property type="evidence" value="ECO:0007669"/>
    <property type="project" value="UniProtKB-UniRule"/>
</dbReference>
<geneLocation type="plasmid" evidence="7">
    <name>pTD1</name>
</geneLocation>
<evidence type="ECO:0000256" key="5">
    <source>
        <dbReference type="PROSITE-ProRule" id="PRU01247"/>
    </source>
</evidence>
<keyword evidence="2 5" id="KW-0229">DNA integration</keyword>
<comment type="similarity">
    <text evidence="1 5">Belongs to the 'phage' integrase family.</text>
</comment>
<evidence type="ECO:0000256" key="3">
    <source>
        <dbReference type="ARBA" id="ARBA00023172"/>
    </source>
</evidence>
<proteinExistence type="inferred from homology"/>
<name>D0VFU9_TORDE</name>
<dbReference type="InterPro" id="IPR013762">
    <property type="entry name" value="Integrase-like_cat_sf"/>
</dbReference>
<dbReference type="Pfam" id="PF05202">
    <property type="entry name" value="Flp_C"/>
    <property type="match status" value="1"/>
</dbReference>
<keyword evidence="3 5" id="KW-0233">DNA recombination</keyword>
<sequence>MSEFRKLLETNIEVTKQKILEILCSGSLPQHKDQFGAYMAMTILKYNALNGRSMEEAREIKINTFKKYRSLIANTVTFRADDNVVSFKYHMGRMQDLNEQLSAYFKGINFDIQSVRKTSMDTVFSGKEIKIVKRSTKLEGSKLINEAFSKLVTLNMRLGHDIVVPVMKSITDYTKSASTNAEYSFMFLLTVYNCCRQSDLKNLDPETFEIIHNTFLGRMIRALVTDTKTRKARFIYFYPVAGPHDPILALHYLLCETKPKMKSLTSNIESDQQYQLLRENLVTQYDRFLAKRRPLGLFGITHGPKSHFGRHLMTTYLSTHNLGELVTPFGNWCATDDLISSKTARSNYGHRTQEIPDHLFGFLSDFYRLEDGKYVLVDQQRDPKMADRQLECSTTYETPYGSWQELIKAEVLSFVWYYSQRRLQQAA</sequence>
<dbReference type="GO" id="GO:0003677">
    <property type="term" value="F:DNA binding"/>
    <property type="evidence" value="ECO:0007669"/>
    <property type="project" value="InterPro"/>
</dbReference>